<dbReference type="GO" id="GO:0003677">
    <property type="term" value="F:DNA binding"/>
    <property type="evidence" value="ECO:0007669"/>
    <property type="project" value="UniProtKB-KW"/>
</dbReference>
<reference evidence="6 7" key="1">
    <citation type="submission" date="2017-07" db="EMBL/GenBank/DDBJ databases">
        <title>Tamlnaduibacter salinus (Mi-7) genome sequencing.</title>
        <authorList>
            <person name="Verma A."/>
            <person name="Krishnamurthi S."/>
        </authorList>
    </citation>
    <scope>NUCLEOTIDE SEQUENCE [LARGE SCALE GENOMIC DNA]</scope>
    <source>
        <strain evidence="6 7">Mi-7</strain>
    </source>
</reference>
<protein>
    <submittedName>
        <fullName evidence="6">LysR family transcriptional regulator</fullName>
    </submittedName>
</protein>
<evidence type="ECO:0000259" key="5">
    <source>
        <dbReference type="PROSITE" id="PS50931"/>
    </source>
</evidence>
<keyword evidence="3" id="KW-0238">DNA-binding</keyword>
<comment type="similarity">
    <text evidence="1">Belongs to the LysR transcriptional regulatory family.</text>
</comment>
<feature type="domain" description="HTH lysR-type" evidence="5">
    <location>
        <begin position="11"/>
        <end position="68"/>
    </location>
</feature>
<evidence type="ECO:0000256" key="2">
    <source>
        <dbReference type="ARBA" id="ARBA00023015"/>
    </source>
</evidence>
<evidence type="ECO:0000313" key="7">
    <source>
        <dbReference type="Proteomes" id="UP000218332"/>
    </source>
</evidence>
<keyword evidence="7" id="KW-1185">Reference proteome</keyword>
<sequence length="299" mass="33104">MSTLPPSMPNLDLDLARTFVAICESGNFSRAAEQVHRSASAISLQVKKLEQMVGRELFHRETRRVTMTRDGEMLLGYARQLLRLNDEAFSQFRSSPFKGRVRLGAPNDTGIVAMPDILRRFAISHPEVEVDVHLGRTTHLRQLIAAGEIDIAIFSFSPDLDRQPPIHSEPLVWLGARHGAAKDKRPLPVALAEPGCYWRTMALKALGDAGMDYRVAYTSEFCQAQIAAVRADLAVAPLPISVIDHDMIHLGTDHGLPKLDDYRMTLAKRDGAGPVEDALAEHMVSGFKSISERGMRLFA</sequence>
<dbReference type="AlphaFoldDB" id="A0A2A2I383"/>
<dbReference type="InterPro" id="IPR000847">
    <property type="entry name" value="LysR_HTH_N"/>
</dbReference>
<comment type="caution">
    <text evidence="6">The sequence shown here is derived from an EMBL/GenBank/DDBJ whole genome shotgun (WGS) entry which is preliminary data.</text>
</comment>
<evidence type="ECO:0000313" key="6">
    <source>
        <dbReference type="EMBL" id="PAV26179.1"/>
    </source>
</evidence>
<dbReference type="Pfam" id="PF03466">
    <property type="entry name" value="LysR_substrate"/>
    <property type="match status" value="1"/>
</dbReference>
<evidence type="ECO:0000256" key="3">
    <source>
        <dbReference type="ARBA" id="ARBA00023125"/>
    </source>
</evidence>
<gene>
    <name evidence="6" type="ORF">CF392_07315</name>
</gene>
<dbReference type="InterPro" id="IPR050176">
    <property type="entry name" value="LTTR"/>
</dbReference>
<dbReference type="RefSeq" id="WP_095610805.1">
    <property type="nucleotide sequence ID" value="NZ_NMPM01000036.1"/>
</dbReference>
<proteinExistence type="inferred from homology"/>
<keyword evidence="4" id="KW-0804">Transcription</keyword>
<dbReference type="Gene3D" id="3.40.190.10">
    <property type="entry name" value="Periplasmic binding protein-like II"/>
    <property type="match status" value="2"/>
</dbReference>
<dbReference type="EMBL" id="NMPM01000036">
    <property type="protein sequence ID" value="PAV26179.1"/>
    <property type="molecule type" value="Genomic_DNA"/>
</dbReference>
<dbReference type="SUPFAM" id="SSF46785">
    <property type="entry name" value="Winged helix' DNA-binding domain"/>
    <property type="match status" value="1"/>
</dbReference>
<accession>A0A2A2I383</accession>
<dbReference type="Proteomes" id="UP000218332">
    <property type="component" value="Unassembled WGS sequence"/>
</dbReference>
<dbReference type="SUPFAM" id="SSF53850">
    <property type="entry name" value="Periplasmic binding protein-like II"/>
    <property type="match status" value="1"/>
</dbReference>
<dbReference type="PRINTS" id="PR00039">
    <property type="entry name" value="HTHLYSR"/>
</dbReference>
<dbReference type="PANTHER" id="PTHR30579:SF7">
    <property type="entry name" value="HTH-TYPE TRANSCRIPTIONAL REGULATOR LRHA-RELATED"/>
    <property type="match status" value="1"/>
</dbReference>
<keyword evidence="2" id="KW-0805">Transcription regulation</keyword>
<name>A0A2A2I383_9GAMM</name>
<dbReference type="Gene3D" id="1.10.10.10">
    <property type="entry name" value="Winged helix-like DNA-binding domain superfamily/Winged helix DNA-binding domain"/>
    <property type="match status" value="1"/>
</dbReference>
<organism evidence="6 7">
    <name type="scientific">Tamilnaduibacter salinus</name>
    <dbReference type="NCBI Taxonomy" id="1484056"/>
    <lineage>
        <taxon>Bacteria</taxon>
        <taxon>Pseudomonadati</taxon>
        <taxon>Pseudomonadota</taxon>
        <taxon>Gammaproteobacteria</taxon>
        <taxon>Pseudomonadales</taxon>
        <taxon>Marinobacteraceae</taxon>
        <taxon>Tamilnaduibacter</taxon>
    </lineage>
</organism>
<dbReference type="GO" id="GO:0003700">
    <property type="term" value="F:DNA-binding transcription factor activity"/>
    <property type="evidence" value="ECO:0007669"/>
    <property type="project" value="InterPro"/>
</dbReference>
<dbReference type="InterPro" id="IPR036390">
    <property type="entry name" value="WH_DNA-bd_sf"/>
</dbReference>
<evidence type="ECO:0000256" key="1">
    <source>
        <dbReference type="ARBA" id="ARBA00009437"/>
    </source>
</evidence>
<dbReference type="Pfam" id="PF00126">
    <property type="entry name" value="HTH_1"/>
    <property type="match status" value="1"/>
</dbReference>
<dbReference type="FunFam" id="1.10.10.10:FF:000001">
    <property type="entry name" value="LysR family transcriptional regulator"/>
    <property type="match status" value="1"/>
</dbReference>
<dbReference type="PROSITE" id="PS50931">
    <property type="entry name" value="HTH_LYSR"/>
    <property type="match status" value="1"/>
</dbReference>
<dbReference type="InterPro" id="IPR036388">
    <property type="entry name" value="WH-like_DNA-bd_sf"/>
</dbReference>
<dbReference type="PANTHER" id="PTHR30579">
    <property type="entry name" value="TRANSCRIPTIONAL REGULATOR"/>
    <property type="match status" value="1"/>
</dbReference>
<dbReference type="InterPro" id="IPR005119">
    <property type="entry name" value="LysR_subst-bd"/>
</dbReference>
<evidence type="ECO:0000256" key="4">
    <source>
        <dbReference type="ARBA" id="ARBA00023163"/>
    </source>
</evidence>